<dbReference type="InterPro" id="IPR032030">
    <property type="entry name" value="YscD_cytoplasmic_dom"/>
</dbReference>
<dbReference type="CDD" id="cd00060">
    <property type="entry name" value="FHA"/>
    <property type="match status" value="1"/>
</dbReference>
<name>A0A5C1QHC4_9SPIO</name>
<dbReference type="RefSeq" id="WP_149485605.1">
    <property type="nucleotide sequence ID" value="NZ_CP036150.1"/>
</dbReference>
<proteinExistence type="predicted"/>
<dbReference type="KEGG" id="ock:EXM22_05795"/>
<feature type="transmembrane region" description="Helical" evidence="1">
    <location>
        <begin position="143"/>
        <end position="168"/>
    </location>
</feature>
<accession>A0A5C1QHC4</accession>
<dbReference type="EMBL" id="CP036150">
    <property type="protein sequence ID" value="QEN07525.1"/>
    <property type="molecule type" value="Genomic_DNA"/>
</dbReference>
<feature type="domain" description="YscD cytoplasmic" evidence="2">
    <location>
        <begin position="203"/>
        <end position="289"/>
    </location>
</feature>
<organism evidence="3 4">
    <name type="scientific">Oceanispirochaeta crateris</name>
    <dbReference type="NCBI Taxonomy" id="2518645"/>
    <lineage>
        <taxon>Bacteria</taxon>
        <taxon>Pseudomonadati</taxon>
        <taxon>Spirochaetota</taxon>
        <taxon>Spirochaetia</taxon>
        <taxon>Spirochaetales</taxon>
        <taxon>Spirochaetaceae</taxon>
        <taxon>Oceanispirochaeta</taxon>
    </lineage>
</organism>
<dbReference type="OrthoDB" id="369274at2"/>
<dbReference type="SUPFAM" id="SSF49879">
    <property type="entry name" value="SMAD/FHA domain"/>
    <property type="match status" value="1"/>
</dbReference>
<dbReference type="Pfam" id="PF16697">
    <property type="entry name" value="Yop-YscD_cpl"/>
    <property type="match status" value="1"/>
</dbReference>
<feature type="transmembrane region" description="Helical" evidence="1">
    <location>
        <begin position="79"/>
        <end position="100"/>
    </location>
</feature>
<feature type="transmembrane region" description="Helical" evidence="1">
    <location>
        <begin position="37"/>
        <end position="58"/>
    </location>
</feature>
<feature type="transmembrane region" description="Helical" evidence="1">
    <location>
        <begin position="174"/>
        <end position="193"/>
    </location>
</feature>
<keyword evidence="1" id="KW-1133">Transmembrane helix</keyword>
<sequence>MNSSGRYVVALCMGLSAALLGWSVLELILSLQNYFPGYTLLLLATGGLTGAVMTAVMASIEGILHKNTVKIHKEWSLGFLWGLAGGMIGALGGQYLFTLILPSTLMPESYIYPYYGARIVSWAFLGAFIGTAEGIRSRSNQKLTAGLISGILAGLVGGSIVETAMLFFPQDSWLKLPGFMIMGIGTAVLTIFIEEKTSPGVFRVLNGVSKGRKYLLNQRKVTLGSKHSCDISLQGDEKIPDLAVILKRKGKEMTLESKEGFSVSVNDEMTHKTTLKYEDVVKIGNLKFLYEVNS</sequence>
<evidence type="ECO:0000313" key="3">
    <source>
        <dbReference type="EMBL" id="QEN07525.1"/>
    </source>
</evidence>
<dbReference type="Gene3D" id="2.60.200.20">
    <property type="match status" value="1"/>
</dbReference>
<evidence type="ECO:0000256" key="1">
    <source>
        <dbReference type="SAM" id="Phobius"/>
    </source>
</evidence>
<evidence type="ECO:0000259" key="2">
    <source>
        <dbReference type="Pfam" id="PF16697"/>
    </source>
</evidence>
<dbReference type="Proteomes" id="UP000324209">
    <property type="component" value="Chromosome"/>
</dbReference>
<dbReference type="AlphaFoldDB" id="A0A5C1QHC4"/>
<keyword evidence="1" id="KW-0812">Transmembrane</keyword>
<evidence type="ECO:0000313" key="4">
    <source>
        <dbReference type="Proteomes" id="UP000324209"/>
    </source>
</evidence>
<feature type="transmembrane region" description="Helical" evidence="1">
    <location>
        <begin position="112"/>
        <end position="131"/>
    </location>
</feature>
<reference evidence="3 4" key="1">
    <citation type="submission" date="2019-02" db="EMBL/GenBank/DDBJ databases">
        <title>Complete Genome Sequence and Methylome Analysis of free living Spirochaetas.</title>
        <authorList>
            <person name="Fomenkov A."/>
            <person name="Dubinina G."/>
            <person name="Leshcheva N."/>
            <person name="Mikheeva N."/>
            <person name="Grabovich M."/>
            <person name="Vincze T."/>
            <person name="Roberts R.J."/>
        </authorList>
    </citation>
    <scope>NUCLEOTIDE SEQUENCE [LARGE SCALE GENOMIC DNA]</scope>
    <source>
        <strain evidence="3 4">K2</strain>
    </source>
</reference>
<dbReference type="InterPro" id="IPR008984">
    <property type="entry name" value="SMAD_FHA_dom_sf"/>
</dbReference>
<feature type="transmembrane region" description="Helical" evidence="1">
    <location>
        <begin position="7"/>
        <end position="25"/>
    </location>
</feature>
<keyword evidence="1" id="KW-0472">Membrane</keyword>
<protein>
    <recommendedName>
        <fullName evidence="2">YscD cytoplasmic domain-containing protein</fullName>
    </recommendedName>
</protein>
<gene>
    <name evidence="3" type="ORF">EXM22_05795</name>
</gene>
<keyword evidence="4" id="KW-1185">Reference proteome</keyword>